<dbReference type="Proteomes" id="UP001220962">
    <property type="component" value="Chromosome"/>
</dbReference>
<accession>A0AAX3N3Q6</accession>
<dbReference type="EMBL" id="CP118101">
    <property type="protein sequence ID" value="WDH84313.1"/>
    <property type="molecule type" value="Genomic_DNA"/>
</dbReference>
<dbReference type="SUPFAM" id="SSF89360">
    <property type="entry name" value="HesB-like domain"/>
    <property type="match status" value="1"/>
</dbReference>
<dbReference type="EMBL" id="CP118108">
    <property type="protein sequence ID" value="WDI03996.1"/>
    <property type="molecule type" value="Genomic_DNA"/>
</dbReference>
<proteinExistence type="predicted"/>
<evidence type="ECO:0000313" key="4">
    <source>
        <dbReference type="Proteomes" id="UP001221519"/>
    </source>
</evidence>
<dbReference type="Gene3D" id="2.60.300.12">
    <property type="entry name" value="HesB-like domain"/>
    <property type="match status" value="1"/>
</dbReference>
<evidence type="ECO:0000313" key="2">
    <source>
        <dbReference type="EMBL" id="WDI03996.1"/>
    </source>
</evidence>
<gene>
    <name evidence="1" type="ORF">PUW23_08930</name>
    <name evidence="2" type="ORF">PUW25_08625</name>
</gene>
<keyword evidence="4" id="KW-1185">Reference proteome</keyword>
<dbReference type="Proteomes" id="UP001221519">
    <property type="component" value="Chromosome"/>
</dbReference>
<dbReference type="AlphaFoldDB" id="A0AAX3N3Q6"/>
<name>A0AAX3N3Q6_9BACL</name>
<evidence type="ECO:0000313" key="1">
    <source>
        <dbReference type="EMBL" id="WDH84313.1"/>
    </source>
</evidence>
<evidence type="ECO:0000313" key="3">
    <source>
        <dbReference type="Proteomes" id="UP001220962"/>
    </source>
</evidence>
<reference evidence="1 4" key="1">
    <citation type="submission" date="2023-02" db="EMBL/GenBank/DDBJ databases">
        <title>Pathogen: clinical or host-associated sample.</title>
        <authorList>
            <person name="Hergert J."/>
            <person name="Casey R."/>
            <person name="Wagner J."/>
            <person name="Young E.L."/>
            <person name="Oakeson K.F."/>
        </authorList>
    </citation>
    <scope>NUCLEOTIDE SEQUENCE</scope>
    <source>
        <strain evidence="2 4">2022CK-00829</strain>
        <strain evidence="1">2022CK-00830</strain>
    </source>
</reference>
<organism evidence="1 3">
    <name type="scientific">Paenibacillus urinalis</name>
    <dbReference type="NCBI Taxonomy" id="521520"/>
    <lineage>
        <taxon>Bacteria</taxon>
        <taxon>Bacillati</taxon>
        <taxon>Bacillota</taxon>
        <taxon>Bacilli</taxon>
        <taxon>Bacillales</taxon>
        <taxon>Paenibacillaceae</taxon>
        <taxon>Paenibacillus</taxon>
    </lineage>
</organism>
<dbReference type="InterPro" id="IPR035903">
    <property type="entry name" value="HesB-like_dom_sf"/>
</dbReference>
<protein>
    <submittedName>
        <fullName evidence="1">Iron-sulfur cluster assembly accessory protein</fullName>
    </submittedName>
</protein>
<dbReference type="RefSeq" id="WP_047909880.1">
    <property type="nucleotide sequence ID" value="NZ_CP118101.1"/>
</dbReference>
<sequence length="100" mass="11364">MKAKITRNAAKVLKRELALPENEGKYVRVLITLDHGDHVHYGIDFDTPKENDEVVSTDKEIDLVLETGKPMLDGIKVDYLYFPKEGFVITNPAQGNHFHD</sequence>